<dbReference type="AlphaFoldDB" id="A0A8H7W8F3"/>
<evidence type="ECO:0000313" key="4">
    <source>
        <dbReference type="EMBL" id="KAG4421030.1"/>
    </source>
</evidence>
<evidence type="ECO:0000256" key="2">
    <source>
        <dbReference type="SAM" id="MobiDB-lite"/>
    </source>
</evidence>
<dbReference type="Proteomes" id="UP000664132">
    <property type="component" value="Unassembled WGS sequence"/>
</dbReference>
<dbReference type="Pfam" id="PF04488">
    <property type="entry name" value="Gly_transf_sug"/>
    <property type="match status" value="1"/>
</dbReference>
<dbReference type="InterPro" id="IPR029044">
    <property type="entry name" value="Nucleotide-diphossugar_trans"/>
</dbReference>
<sequence length="405" mass="44752">MTVGASEKSTFGLVYIHAANSLRRKAIFLLLPAFILLALFYIPQSPVSLPTYTGVDVSTSPDNGMISTAVPEPDHSKDFPKKIWQSASQPMKEEWTEQTETWISINEEWNYELLTDDTNTLFVEDNFQDQPTLLRFWRDLDVPVLHTELVRYLTMLAKGGVYSDVDTTCIKPIDEWIPVSFDEQFINAVIGIEYDDSTSTSGRPVNFSQRTMMAKPRHPIFEAIVARMVYHFQYLASIEDTDLADLDIAEEEVLEVTGPGGFTDAMMEGLNNAMGRKVEWSEVQGLKEPKLFSDILILPINGFGSGQKHSHSSDPAYGEELAQRPSGESWEFGPTDAEESDEPSATEPAVEDGSERALQVVDSSEVPAAIAEGFENTEDESDASGLTGNEATDSGAETVADEVPV</sequence>
<evidence type="ECO:0008006" key="6">
    <source>
        <dbReference type="Google" id="ProtNLM"/>
    </source>
</evidence>
<dbReference type="GO" id="GO:0000009">
    <property type="term" value="F:alpha-1,6-mannosyltransferase activity"/>
    <property type="evidence" value="ECO:0007669"/>
    <property type="project" value="InterPro"/>
</dbReference>
<keyword evidence="3" id="KW-0812">Transmembrane</keyword>
<dbReference type="GO" id="GO:0000136">
    <property type="term" value="C:mannan polymerase complex"/>
    <property type="evidence" value="ECO:0007669"/>
    <property type="project" value="TreeGrafter"/>
</dbReference>
<dbReference type="PANTHER" id="PTHR31834:SF8">
    <property type="entry name" value="TRANSFERASE, PUTATIVE (AFU_ORTHOLOGUE AFUA_6G14040)-RELATED"/>
    <property type="match status" value="1"/>
</dbReference>
<dbReference type="GO" id="GO:0006487">
    <property type="term" value="P:protein N-linked glycosylation"/>
    <property type="evidence" value="ECO:0007669"/>
    <property type="project" value="TreeGrafter"/>
</dbReference>
<dbReference type="InterPro" id="IPR007577">
    <property type="entry name" value="GlycoTrfase_DXD_sugar-bd_CS"/>
</dbReference>
<accession>A0A8H7W8F3</accession>
<evidence type="ECO:0000256" key="1">
    <source>
        <dbReference type="ARBA" id="ARBA00009003"/>
    </source>
</evidence>
<evidence type="ECO:0000256" key="3">
    <source>
        <dbReference type="SAM" id="Phobius"/>
    </source>
</evidence>
<keyword evidence="3" id="KW-1133">Transmembrane helix</keyword>
<organism evidence="4 5">
    <name type="scientific">Cadophora malorum</name>
    <dbReference type="NCBI Taxonomy" id="108018"/>
    <lineage>
        <taxon>Eukaryota</taxon>
        <taxon>Fungi</taxon>
        <taxon>Dikarya</taxon>
        <taxon>Ascomycota</taxon>
        <taxon>Pezizomycotina</taxon>
        <taxon>Leotiomycetes</taxon>
        <taxon>Helotiales</taxon>
        <taxon>Ploettnerulaceae</taxon>
        <taxon>Cadophora</taxon>
    </lineage>
</organism>
<feature type="compositionally biased region" description="Acidic residues" evidence="2">
    <location>
        <begin position="336"/>
        <end position="352"/>
    </location>
</feature>
<keyword evidence="5" id="KW-1185">Reference proteome</keyword>
<gene>
    <name evidence="4" type="ORF">IFR04_005793</name>
</gene>
<dbReference type="OrthoDB" id="409543at2759"/>
<comment type="similarity">
    <text evidence="1">Belongs to the glycosyltransferase 32 family.</text>
</comment>
<name>A0A8H7W8F3_9HELO</name>
<dbReference type="Gene3D" id="3.90.550.20">
    <property type="match status" value="1"/>
</dbReference>
<dbReference type="EMBL" id="JAFJYH010000072">
    <property type="protein sequence ID" value="KAG4421030.1"/>
    <property type="molecule type" value="Genomic_DNA"/>
</dbReference>
<feature type="transmembrane region" description="Helical" evidence="3">
    <location>
        <begin position="26"/>
        <end position="43"/>
    </location>
</feature>
<dbReference type="SUPFAM" id="SSF53448">
    <property type="entry name" value="Nucleotide-diphospho-sugar transferases"/>
    <property type="match status" value="1"/>
</dbReference>
<dbReference type="InterPro" id="IPR039367">
    <property type="entry name" value="Och1-like"/>
</dbReference>
<comment type="caution">
    <text evidence="4">The sequence shown here is derived from an EMBL/GenBank/DDBJ whole genome shotgun (WGS) entry which is preliminary data.</text>
</comment>
<protein>
    <recommendedName>
        <fullName evidence="6">Initiation-specific alpha-1,6-mannosyltransferase</fullName>
    </recommendedName>
</protein>
<keyword evidence="3" id="KW-0472">Membrane</keyword>
<dbReference type="PANTHER" id="PTHR31834">
    <property type="entry name" value="INITIATION-SPECIFIC ALPHA-1,6-MANNOSYLTRANSFERASE"/>
    <property type="match status" value="1"/>
</dbReference>
<reference evidence="4" key="1">
    <citation type="submission" date="2021-02" db="EMBL/GenBank/DDBJ databases">
        <title>Genome sequence Cadophora malorum strain M34.</title>
        <authorList>
            <person name="Stefanovic E."/>
            <person name="Vu D."/>
            <person name="Scully C."/>
            <person name="Dijksterhuis J."/>
            <person name="Roader J."/>
            <person name="Houbraken J."/>
        </authorList>
    </citation>
    <scope>NUCLEOTIDE SEQUENCE</scope>
    <source>
        <strain evidence="4">M34</strain>
    </source>
</reference>
<proteinExistence type="inferred from homology"/>
<evidence type="ECO:0000313" key="5">
    <source>
        <dbReference type="Proteomes" id="UP000664132"/>
    </source>
</evidence>
<feature type="region of interest" description="Disordered" evidence="2">
    <location>
        <begin position="305"/>
        <end position="405"/>
    </location>
</feature>